<dbReference type="AlphaFoldDB" id="A0A9P0CDC0"/>
<evidence type="ECO:0000256" key="1">
    <source>
        <dbReference type="SAM" id="MobiDB-lite"/>
    </source>
</evidence>
<dbReference type="OrthoDB" id="7493891at2759"/>
<feature type="region of interest" description="Disordered" evidence="1">
    <location>
        <begin position="911"/>
        <end position="940"/>
    </location>
</feature>
<reference evidence="2" key="2">
    <citation type="submission" date="2022-10" db="EMBL/GenBank/DDBJ databases">
        <authorList>
            <consortium name="ENA_rothamsted_submissions"/>
            <consortium name="culmorum"/>
            <person name="King R."/>
        </authorList>
    </citation>
    <scope>NUCLEOTIDE SEQUENCE</scope>
</reference>
<keyword evidence="3" id="KW-1185">Reference proteome</keyword>
<evidence type="ECO:0000313" key="2">
    <source>
        <dbReference type="EMBL" id="CAH0766923.1"/>
    </source>
</evidence>
<dbReference type="EMBL" id="OU893340">
    <property type="protein sequence ID" value="CAH0766923.1"/>
    <property type="molecule type" value="Genomic_DNA"/>
</dbReference>
<feature type="compositionally biased region" description="Basic and acidic residues" evidence="1">
    <location>
        <begin position="662"/>
        <end position="678"/>
    </location>
</feature>
<feature type="compositionally biased region" description="Basic and acidic residues" evidence="1">
    <location>
        <begin position="576"/>
        <end position="655"/>
    </location>
</feature>
<feature type="compositionally biased region" description="Basic and acidic residues" evidence="1">
    <location>
        <begin position="551"/>
        <end position="564"/>
    </location>
</feature>
<dbReference type="Proteomes" id="UP001153714">
    <property type="component" value="Chromosome 9"/>
</dbReference>
<gene>
    <name evidence="2" type="ORF">DIATSA_LOCUS13878</name>
</gene>
<reference evidence="2" key="1">
    <citation type="submission" date="2021-12" db="EMBL/GenBank/DDBJ databases">
        <authorList>
            <person name="King R."/>
        </authorList>
    </citation>
    <scope>NUCLEOTIDE SEQUENCE</scope>
</reference>
<feature type="compositionally biased region" description="Polar residues" evidence="1">
    <location>
        <begin position="753"/>
        <end position="764"/>
    </location>
</feature>
<feature type="region of interest" description="Disordered" evidence="1">
    <location>
        <begin position="428"/>
        <end position="789"/>
    </location>
</feature>
<sequence length="940" mass="108918">MLHCPCYDAHEEFQKIVDLKNTGVVIYRLNSHLKYINEESVMKSTSKNPEDIFILHNTKENDIISANVMEAFDKYGISCPRCIHLLKSAKKMLEIVPKVKGNEIMGVCDHCLKKLTSCIKCDKVVKEFLKTRKDDDSECKKQNLKKHLSKVNILLNDVIWKNKLVREKSGILSHLNFLNLRHNTPALSPEPEIDNALDPGTMRKSSPWARLRRHRSLHIHPGVTKTKRGKTVTKNVLFSSRSHEDLTYGDDWSSIGDDDTLHSETLNSADEATRKSHDMNFEFNKEHDSKIDKTIYDNYETTKNWRDINFELNKQRDSKIDKLKNKQYIKLETDVDTKSILDTLKLTKSMPDVHTVFEKSLLHTLSQKYNSEDSFLNVISGLDDDQLNNGFEYCFPKEVDDSTKKLPRLASSSELISNTQNMLREIAEKERNKREEEHSRKRKEKEEKQIALKEKRSKEKERLLHEEETKEKKEIAFDDTKKEKTLTDDDLKHNLERTQIEAESIEQKKEIETIENVESKQTKEASKKNKIEQSHNQKVVITRDKLKKVKEKSYDEPVESKEEPSSSNRKQLTKSLSDKTTEDLKKGFSKNRDNKDISITEKDVQHTRDRKKPLNDSMSKREDVVTKKEKELEDTIERKKKDSNMKSDKDNETKKERHKKDLRPAHEESKEKSSKEIENVNSKSPVKDNEQKKTKENDAKNVKENNAGKDDKAAADEFLKLLAAQNKQKEEDSKQKKLMEDQQRKANEAADKATSNVTKKQSSPHTKKPAKKLPSPLSPKTKRDHFEPNKADLSITHIKMKKQSGDDLLLRLVRLHKSGARKILYKKNDEQKARDMLARHKRHNKDLKNGCIICNQSDIELELESLLGHKNIGDEFANMIIGEKIYKYKAPLKDEQISIFKLADKNIEEIEKKNEEPPEKECLKTPSPVTAKGTKAVSSF</sequence>
<feature type="compositionally biased region" description="Basic and acidic residues" evidence="1">
    <location>
        <begin position="911"/>
        <end position="923"/>
    </location>
</feature>
<organism evidence="2 3">
    <name type="scientific">Diatraea saccharalis</name>
    <name type="common">sugarcane borer</name>
    <dbReference type="NCBI Taxonomy" id="40085"/>
    <lineage>
        <taxon>Eukaryota</taxon>
        <taxon>Metazoa</taxon>
        <taxon>Ecdysozoa</taxon>
        <taxon>Arthropoda</taxon>
        <taxon>Hexapoda</taxon>
        <taxon>Insecta</taxon>
        <taxon>Pterygota</taxon>
        <taxon>Neoptera</taxon>
        <taxon>Endopterygota</taxon>
        <taxon>Lepidoptera</taxon>
        <taxon>Glossata</taxon>
        <taxon>Ditrysia</taxon>
        <taxon>Pyraloidea</taxon>
        <taxon>Crambidae</taxon>
        <taxon>Crambinae</taxon>
        <taxon>Diatraea</taxon>
    </lineage>
</organism>
<feature type="compositionally biased region" description="Basic and acidic residues" evidence="1">
    <location>
        <begin position="428"/>
        <end position="535"/>
    </location>
</feature>
<proteinExistence type="predicted"/>
<name>A0A9P0CDC0_9NEOP</name>
<accession>A0A9P0CDC0</accession>
<feature type="compositionally biased region" description="Basic and acidic residues" evidence="1">
    <location>
        <begin position="727"/>
        <end position="751"/>
    </location>
</feature>
<protein>
    <submittedName>
        <fullName evidence="2">Uncharacterized protein</fullName>
    </submittedName>
</protein>
<evidence type="ECO:0000313" key="3">
    <source>
        <dbReference type="Proteomes" id="UP001153714"/>
    </source>
</evidence>
<feature type="compositionally biased region" description="Basic and acidic residues" evidence="1">
    <location>
        <begin position="685"/>
        <end position="719"/>
    </location>
</feature>